<evidence type="ECO:0000256" key="4">
    <source>
        <dbReference type="SAM" id="SignalP"/>
    </source>
</evidence>
<feature type="region of interest" description="Disordered" evidence="3">
    <location>
        <begin position="22"/>
        <end position="52"/>
    </location>
</feature>
<dbReference type="PANTHER" id="PTHR10504">
    <property type="entry name" value="BACTERICIDAL PERMEABILITY-INCREASING BPI PROTEIN-RELATED"/>
    <property type="match status" value="1"/>
</dbReference>
<dbReference type="SMART" id="SM00328">
    <property type="entry name" value="BPI1"/>
    <property type="match status" value="1"/>
</dbReference>
<dbReference type="EMBL" id="JAKKPZ010000015">
    <property type="protein sequence ID" value="KAI1713495.1"/>
    <property type="molecule type" value="Genomic_DNA"/>
</dbReference>
<dbReference type="GO" id="GO:0008289">
    <property type="term" value="F:lipid binding"/>
    <property type="evidence" value="ECO:0007669"/>
    <property type="project" value="InterPro"/>
</dbReference>
<feature type="domain" description="Lipid-binding serum glycoprotein C-terminal" evidence="6">
    <location>
        <begin position="640"/>
        <end position="906"/>
    </location>
</feature>
<name>A0AAD4R6N8_9BILA</name>
<evidence type="ECO:0000256" key="1">
    <source>
        <dbReference type="ARBA" id="ARBA00007292"/>
    </source>
</evidence>
<dbReference type="SUPFAM" id="SSF55394">
    <property type="entry name" value="Bactericidal permeability-increasing protein, BPI"/>
    <property type="match status" value="2"/>
</dbReference>
<dbReference type="AlphaFoldDB" id="A0AAD4R6N8"/>
<dbReference type="Gene3D" id="3.15.10.10">
    <property type="entry name" value="Bactericidal permeability-increasing protein, domain 1"/>
    <property type="match status" value="1"/>
</dbReference>
<reference evidence="7" key="1">
    <citation type="submission" date="2022-01" db="EMBL/GenBank/DDBJ databases">
        <title>Genome Sequence Resource for Two Populations of Ditylenchus destructor, the Migratory Endoparasitic Phytonematode.</title>
        <authorList>
            <person name="Zhang H."/>
            <person name="Lin R."/>
            <person name="Xie B."/>
        </authorList>
    </citation>
    <scope>NUCLEOTIDE SEQUENCE</scope>
    <source>
        <strain evidence="7">BazhouSP</strain>
    </source>
</reference>
<protein>
    <submittedName>
        <fullName evidence="7">Lipopolysaccharide-binding protein</fullName>
    </submittedName>
</protein>
<dbReference type="InterPro" id="IPR032942">
    <property type="entry name" value="BPI/LBP/Plunc"/>
</dbReference>
<dbReference type="Gene3D" id="3.15.20.10">
    <property type="entry name" value="Bactericidal permeability-increasing protein, domain 2"/>
    <property type="match status" value="1"/>
</dbReference>
<dbReference type="PANTHER" id="PTHR10504:SF144">
    <property type="entry name" value="BPI1 DOMAIN-CONTAINING PROTEIN"/>
    <property type="match status" value="1"/>
</dbReference>
<evidence type="ECO:0000313" key="7">
    <source>
        <dbReference type="EMBL" id="KAI1713495.1"/>
    </source>
</evidence>
<gene>
    <name evidence="7" type="ORF">DdX_09010</name>
</gene>
<feature type="compositionally biased region" description="Low complexity" evidence="3">
    <location>
        <begin position="27"/>
        <end position="39"/>
    </location>
</feature>
<comment type="similarity">
    <text evidence="1">Belongs to the BPI/LBP/Plunc superfamily. BPI/LBP family.</text>
</comment>
<sequence>MKPAEILSLLCILTLSITHSHGGASHPAPNAAQPAQPQQPDKPPPGTPLARPVARGYVTNQAQPIASQGSSCTGSVSQCNSLTGGYDYNPLLAGGTRGAAGIKARLNMRGFQYASTIIEPILVAQIKKARLPNINQALPPPLMGCIQVYNLYVSRFRCPQRVVVYPAEPNLIVVAVENVDVGVTGNLGGQINILIPIALFGIVQVNAHQITVRVGLVIDRSPTGGIAIRVATCQASVGYVDVYIQNGGLVGDIANSQFRGQISEMVRKMIPSQLCAQIPSIVNEQLNSKLNVIPQSIALSQLLQVALNAFGISNLIGGGGGQCPASCTKKLAAAAAQKGPTVILAPPTEKTTVSPPHPTPPLAMPTPPIPFARPSVLSGNNTISKIPVPPPRPNTQRYYVSAGSNNAGNSLNNGGTAIAQIGSPVPVRETGSSRPKQILDDDLLKAPKLVKPERQQLLQFDEPKKVVLPPIERNPNFRRVFASAPPHVVSSGASINTTTHLLRLRNGFVPVSGEHHPHHHHRTRREASPSAPSANRSQVVPILQRPKAFAPSPNHVVFADPNNNVCANCPAGGAQNPLSLLTTVLASLDFSKLSNIYLTVQLLQTYATCNDFTVELNGEFSPEGRGGTPFGAYPMQFPTAVGHKMAEILVSDWTVNSLFYHLHRIGFINIRIGPETPKIGELLKTTCSSDDDEGLEDHGVETEESQSVSVAAALTKSDSSGNSTKVLTPIKKLRHKRQDSGSLSDLGICFGDILPAVRERYPNQKIVVVIRTARAPSLLLSSRNGGTASLDFVLNADFYIESTNQKVGTIQVAANVDFTVRTQGNRISAHADITQLQLRDLDGSLGLPQDALDNLGNLGKEVLLKAGNDALERGTTLSVPSGIGGLPINIIDPEVRILDHALHVAFDFTITPQALAELSNGGGGGGCHNG</sequence>
<keyword evidence="2" id="KW-1015">Disulfide bond</keyword>
<comment type="caution">
    <text evidence="7">The sequence shown here is derived from an EMBL/GenBank/DDBJ whole genome shotgun (WGS) entry which is preliminary data.</text>
</comment>
<feature type="signal peptide" evidence="4">
    <location>
        <begin position="1"/>
        <end position="25"/>
    </location>
</feature>
<dbReference type="Pfam" id="PF02886">
    <property type="entry name" value="LBP_BPI_CETP_C"/>
    <property type="match status" value="2"/>
</dbReference>
<evidence type="ECO:0000259" key="5">
    <source>
        <dbReference type="SMART" id="SM00328"/>
    </source>
</evidence>
<feature type="domain" description="Lipid-binding serum glycoprotein N-terminal" evidence="5">
    <location>
        <begin position="105"/>
        <end position="337"/>
    </location>
</feature>
<evidence type="ECO:0000256" key="2">
    <source>
        <dbReference type="ARBA" id="ARBA00023157"/>
    </source>
</evidence>
<keyword evidence="4" id="KW-0732">Signal</keyword>
<dbReference type="Proteomes" id="UP001201812">
    <property type="component" value="Unassembled WGS sequence"/>
</dbReference>
<evidence type="ECO:0000256" key="3">
    <source>
        <dbReference type="SAM" id="MobiDB-lite"/>
    </source>
</evidence>
<dbReference type="SMART" id="SM00329">
    <property type="entry name" value="BPI2"/>
    <property type="match status" value="1"/>
</dbReference>
<proteinExistence type="inferred from homology"/>
<dbReference type="InterPro" id="IPR017943">
    <property type="entry name" value="Bactericidal_perm-incr_a/b_dom"/>
</dbReference>
<feature type="chain" id="PRO_5041960067" evidence="4">
    <location>
        <begin position="26"/>
        <end position="930"/>
    </location>
</feature>
<evidence type="ECO:0000313" key="8">
    <source>
        <dbReference type="Proteomes" id="UP001201812"/>
    </source>
</evidence>
<dbReference type="InterPro" id="IPR017942">
    <property type="entry name" value="Lipid-bd_serum_glycop_N"/>
</dbReference>
<evidence type="ECO:0000259" key="6">
    <source>
        <dbReference type="SMART" id="SM00329"/>
    </source>
</evidence>
<organism evidence="7 8">
    <name type="scientific">Ditylenchus destructor</name>
    <dbReference type="NCBI Taxonomy" id="166010"/>
    <lineage>
        <taxon>Eukaryota</taxon>
        <taxon>Metazoa</taxon>
        <taxon>Ecdysozoa</taxon>
        <taxon>Nematoda</taxon>
        <taxon>Chromadorea</taxon>
        <taxon>Rhabditida</taxon>
        <taxon>Tylenchina</taxon>
        <taxon>Tylenchomorpha</taxon>
        <taxon>Sphaerularioidea</taxon>
        <taxon>Anguinidae</taxon>
        <taxon>Anguininae</taxon>
        <taxon>Ditylenchus</taxon>
    </lineage>
</organism>
<feature type="region of interest" description="Disordered" evidence="3">
    <location>
        <begin position="512"/>
        <end position="536"/>
    </location>
</feature>
<dbReference type="InterPro" id="IPR001124">
    <property type="entry name" value="Lipid-bd_serum_glycop_C"/>
</dbReference>
<dbReference type="Pfam" id="PF01273">
    <property type="entry name" value="LBP_BPI_CETP"/>
    <property type="match status" value="1"/>
</dbReference>
<accession>A0AAD4R6N8</accession>
<dbReference type="GO" id="GO:0005615">
    <property type="term" value="C:extracellular space"/>
    <property type="evidence" value="ECO:0007669"/>
    <property type="project" value="TreeGrafter"/>
</dbReference>
<keyword evidence="8" id="KW-1185">Reference proteome</keyword>